<evidence type="ECO:0000256" key="11">
    <source>
        <dbReference type="SAM" id="MobiDB-lite"/>
    </source>
</evidence>
<dbReference type="InterPro" id="IPR050173">
    <property type="entry name" value="ABC_transporter_C-like"/>
</dbReference>
<dbReference type="GO" id="GO:0140359">
    <property type="term" value="F:ABC-type transporter activity"/>
    <property type="evidence" value="ECO:0007669"/>
    <property type="project" value="InterPro"/>
</dbReference>
<dbReference type="InterPro" id="IPR036640">
    <property type="entry name" value="ABC1_TM_sf"/>
</dbReference>
<keyword evidence="6" id="KW-0547">Nucleotide-binding</keyword>
<dbReference type="Gene3D" id="3.40.50.300">
    <property type="entry name" value="P-loop containing nucleotide triphosphate hydrolases"/>
    <property type="match status" value="2"/>
</dbReference>
<sequence>MAASSSTSRSCDVLADRSFGPGVKCDQFDFTVTFEQSIFGIGVSSLFLLLLPLRLWLLRRASTKTRSHPIYAFKIGLAVIVIGLSIARLALWTKQPIIHVAVATSALELIAALALTGLIAFEHSRTTRPGLLTFVYLLSTLTGDVLLVRTLYIRHYVPKIAAVTAAGLAAKFILLCVDSWPKTAYLLPSDYPLGPTDTAGPFNRLFMWWLTPILFLGNKKILGLDDIDTLDHGLHSELLRDQMQAAWEKYKTKESYPMVFAGVSCLKWAILRTVPVRACMIALSYAQTFLITDAIVYLETPARFRNKNHAYGLIGAAALIYGGVALATAKYYYNVFRMITMFRGATASLIYTKALSADMDHGNLAAVTLMSTDIDRIAISLVQASELWAQFTQIGIGIWLLWRQLGATAVAPTLVAFFCFFLQSQTAKRMGPSQARWVRAVQHRVGVTSSALRSIKSVKLTGIALNMGMFLQQERVTEIKQAMRFRKLTVMTWAVSSIPNLLSSLIVFAAFAIEAKVRGTPPLTTAQAFTSLTILALLTTPSMMLLQTLPQVAAATGCIKRVQNFLLAKGFQDGREFSGDQDRRSGSSNEKSASLAGDDIPTATLSVVDLVAKTYPPKVAGKTLSGFPPGAGFPGGAGKTKGEKKAWFSRKEAKKGPTDATKPTAAEGTKLPAISEAPISKEMGGSESEAEKKPEVPVGPKTPISFSAKKGSVTVILGPVGSGKSILLKTLLGELHPQSGTVRIATPYVGYCGQAPWLRNATLRDNIIGAGTFDRVWYRTVIHLCALEYDLSQMPRKDLSLIGSRGITLSGGQKHRVALARALYSRCELLVLDDFLSSLDRKTQRHVAQGLLGKDGYVARHGCTVVMATHITNFLHLADNIVVLDSRGSMTYTGPPGNWTSQNEDIKKGQDEDVADTPIAEHTLKPEDFEEDDGKEHMAMFDENVDNIKRQTGDVGVWLYYGKSFGIVVTLVLIVFGAITVFTTNFQRLWLQWNTGVSNPSLGKFLGIYAMFVVLAFVFQIATMAEVFLVMLPKSASYLHQILISATMKAPISFFEATDSSILLNRFSQDMTLVDFNLPMSSMMVYLQVATCIMSMALIATGSSFMAISIPGVILALYWIQRFYLRTSRQVRLLDLEHKTPLYQHFTETLEGIATIRALGWQTHFDAAALRRLNNSQRPYFLLYCIQRWLSLVLGLLVAGVAVLLVALALCVPTHSSPGALGVALSSVLGFNLALTMLIQAWTEAETSLGSVARTQAFEKHTPAEPEPEHPIDPGPEWPVGALSVKDLGFAYADGTPALRGVSFALEAGMKIGICGRTGSGKSTLLASLMRLIDPTSGAILIDGIDLATVPRQTVRDRLICLPQDALVFEATLAFNLDPNGLSSPAAYGEVLAAVGLGDLQTRYAEGEAIKPDALSHGEQQLLAMARALLRKRAMGGRCVLVLDEATSNMDLETEGRIQKVIKEEFRGNTVVTVAHRLDTIREADAVVLLDNGKVVTVGPPGEVLALMGGRKAEFEVEG</sequence>
<dbReference type="Pfam" id="PF24357">
    <property type="entry name" value="TMD0_ABC"/>
    <property type="match status" value="1"/>
</dbReference>
<dbReference type="FunFam" id="3.40.50.300:FF:002145">
    <property type="entry name" value="ABC transporter (MsbA subfamily)"/>
    <property type="match status" value="1"/>
</dbReference>
<keyword evidence="10" id="KW-0325">Glycoprotein</keyword>
<feature type="compositionally biased region" description="Basic and acidic residues" evidence="11">
    <location>
        <begin position="576"/>
        <end position="585"/>
    </location>
</feature>
<feature type="domain" description="ABC transporter" evidence="13">
    <location>
        <begin position="674"/>
        <end position="911"/>
    </location>
</feature>
<evidence type="ECO:0000256" key="6">
    <source>
        <dbReference type="ARBA" id="ARBA00022741"/>
    </source>
</evidence>
<feature type="transmembrane region" description="Helical" evidence="12">
    <location>
        <begin position="133"/>
        <end position="153"/>
    </location>
</feature>
<dbReference type="OrthoDB" id="6500128at2759"/>
<evidence type="ECO:0000256" key="8">
    <source>
        <dbReference type="ARBA" id="ARBA00022989"/>
    </source>
</evidence>
<keyword evidence="5 12" id="KW-0812">Transmembrane</keyword>
<dbReference type="InterPro" id="IPR011527">
    <property type="entry name" value="ABC1_TM_dom"/>
</dbReference>
<feature type="domain" description="ABC transmembrane type-1" evidence="14">
    <location>
        <begin position="967"/>
        <end position="1247"/>
    </location>
</feature>
<keyword evidence="7" id="KW-0067">ATP-binding</keyword>
<evidence type="ECO:0000313" key="15">
    <source>
        <dbReference type="EMBL" id="KAF2396774.1"/>
    </source>
</evidence>
<dbReference type="InterPro" id="IPR003593">
    <property type="entry name" value="AAA+_ATPase"/>
</dbReference>
<gene>
    <name evidence="15" type="ORF">EJ06DRAFT_499311</name>
</gene>
<keyword evidence="9 12" id="KW-0472">Membrane</keyword>
<dbReference type="Proteomes" id="UP000799640">
    <property type="component" value="Unassembled WGS sequence"/>
</dbReference>
<evidence type="ECO:0000256" key="1">
    <source>
        <dbReference type="ARBA" id="ARBA00004651"/>
    </source>
</evidence>
<dbReference type="CDD" id="cd18580">
    <property type="entry name" value="ABC_6TM_ABCC_D2"/>
    <property type="match status" value="1"/>
</dbReference>
<dbReference type="PROSITE" id="PS50929">
    <property type="entry name" value="ABC_TM1F"/>
    <property type="match status" value="2"/>
</dbReference>
<dbReference type="CDD" id="cd03244">
    <property type="entry name" value="ABCC_MRP_domain2"/>
    <property type="match status" value="1"/>
</dbReference>
<reference evidence="15" key="1">
    <citation type="journal article" date="2020" name="Stud. Mycol.">
        <title>101 Dothideomycetes genomes: a test case for predicting lifestyles and emergence of pathogens.</title>
        <authorList>
            <person name="Haridas S."/>
            <person name="Albert R."/>
            <person name="Binder M."/>
            <person name="Bloem J."/>
            <person name="Labutti K."/>
            <person name="Salamov A."/>
            <person name="Andreopoulos B."/>
            <person name="Baker S."/>
            <person name="Barry K."/>
            <person name="Bills G."/>
            <person name="Bluhm B."/>
            <person name="Cannon C."/>
            <person name="Castanera R."/>
            <person name="Culley D."/>
            <person name="Daum C."/>
            <person name="Ezra D."/>
            <person name="Gonzalez J."/>
            <person name="Henrissat B."/>
            <person name="Kuo A."/>
            <person name="Liang C."/>
            <person name="Lipzen A."/>
            <person name="Lutzoni F."/>
            <person name="Magnuson J."/>
            <person name="Mondo S."/>
            <person name="Nolan M."/>
            <person name="Ohm R."/>
            <person name="Pangilinan J."/>
            <person name="Park H.-J."/>
            <person name="Ramirez L."/>
            <person name="Alfaro M."/>
            <person name="Sun H."/>
            <person name="Tritt A."/>
            <person name="Yoshinaga Y."/>
            <person name="Zwiers L.-H."/>
            <person name="Turgeon B."/>
            <person name="Goodwin S."/>
            <person name="Spatafora J."/>
            <person name="Crous P."/>
            <person name="Grigoriev I."/>
        </authorList>
    </citation>
    <scope>NUCLEOTIDE SEQUENCE</scope>
    <source>
        <strain evidence="15">CBS 262.69</strain>
    </source>
</reference>
<evidence type="ECO:0000256" key="10">
    <source>
        <dbReference type="ARBA" id="ARBA00023180"/>
    </source>
</evidence>
<feature type="compositionally biased region" description="Basic and acidic residues" evidence="11">
    <location>
        <begin position="640"/>
        <end position="657"/>
    </location>
</feature>
<dbReference type="GO" id="GO:0005886">
    <property type="term" value="C:plasma membrane"/>
    <property type="evidence" value="ECO:0007669"/>
    <property type="project" value="UniProtKB-SubCell"/>
</dbReference>
<protein>
    <submittedName>
        <fullName evidence="15">P-loop containing nucleoside triphosphate hydrolase protein</fullName>
    </submittedName>
</protein>
<dbReference type="PROSITE" id="PS00211">
    <property type="entry name" value="ABC_TRANSPORTER_1"/>
    <property type="match status" value="1"/>
</dbReference>
<feature type="transmembrane region" description="Helical" evidence="12">
    <location>
        <begin position="1006"/>
        <end position="1032"/>
    </location>
</feature>
<evidence type="ECO:0000256" key="9">
    <source>
        <dbReference type="ARBA" id="ARBA00023136"/>
    </source>
</evidence>
<feature type="transmembrane region" description="Helical" evidence="12">
    <location>
        <begin position="280"/>
        <end position="298"/>
    </location>
</feature>
<feature type="transmembrane region" description="Helical" evidence="12">
    <location>
        <begin position="310"/>
        <end position="333"/>
    </location>
</feature>
<feature type="transmembrane region" description="Helical" evidence="12">
    <location>
        <begin position="401"/>
        <end position="422"/>
    </location>
</feature>
<keyword evidence="15" id="KW-0378">Hydrolase</keyword>
<evidence type="ECO:0000256" key="12">
    <source>
        <dbReference type="SAM" id="Phobius"/>
    </source>
</evidence>
<feature type="domain" description="ABC transporter" evidence="13">
    <location>
        <begin position="1283"/>
        <end position="1517"/>
    </location>
</feature>
<dbReference type="GO" id="GO:0016887">
    <property type="term" value="F:ATP hydrolysis activity"/>
    <property type="evidence" value="ECO:0007669"/>
    <property type="project" value="InterPro"/>
</dbReference>
<dbReference type="PROSITE" id="PS50893">
    <property type="entry name" value="ABC_TRANSPORTER_2"/>
    <property type="match status" value="2"/>
</dbReference>
<dbReference type="InterPro" id="IPR017871">
    <property type="entry name" value="ABC_transporter-like_CS"/>
</dbReference>
<feature type="transmembrane region" description="Helical" evidence="12">
    <location>
        <begin position="1181"/>
        <end position="1208"/>
    </location>
</feature>
<dbReference type="EMBL" id="ML996705">
    <property type="protein sequence ID" value="KAF2396774.1"/>
    <property type="molecule type" value="Genomic_DNA"/>
</dbReference>
<dbReference type="FunFam" id="1.20.1560.10:FF:000055">
    <property type="entry name" value="ABC multidrug transporter (Eurofung)"/>
    <property type="match status" value="1"/>
</dbReference>
<evidence type="ECO:0000256" key="7">
    <source>
        <dbReference type="ARBA" id="ARBA00022840"/>
    </source>
</evidence>
<dbReference type="Gene3D" id="1.20.1560.10">
    <property type="entry name" value="ABC transporter type 1, transmembrane domain"/>
    <property type="match status" value="2"/>
</dbReference>
<evidence type="ECO:0000256" key="3">
    <source>
        <dbReference type="ARBA" id="ARBA00022448"/>
    </source>
</evidence>
<keyword evidence="4" id="KW-1003">Cell membrane</keyword>
<dbReference type="Pfam" id="PF00005">
    <property type="entry name" value="ABC_tran"/>
    <property type="match status" value="2"/>
</dbReference>
<dbReference type="PANTHER" id="PTHR24223">
    <property type="entry name" value="ATP-BINDING CASSETTE SUB-FAMILY C"/>
    <property type="match status" value="1"/>
</dbReference>
<keyword evidence="8 12" id="KW-1133">Transmembrane helix</keyword>
<dbReference type="CDD" id="cd18579">
    <property type="entry name" value="ABC_6TM_ABCC_D1"/>
    <property type="match status" value="1"/>
</dbReference>
<evidence type="ECO:0000256" key="4">
    <source>
        <dbReference type="ARBA" id="ARBA00022475"/>
    </source>
</evidence>
<feature type="transmembrane region" description="Helical" evidence="12">
    <location>
        <begin position="70"/>
        <end position="91"/>
    </location>
</feature>
<feature type="transmembrane region" description="Helical" evidence="12">
    <location>
        <begin position="38"/>
        <end position="58"/>
    </location>
</feature>
<evidence type="ECO:0000259" key="14">
    <source>
        <dbReference type="PROSITE" id="PS50929"/>
    </source>
</evidence>
<comment type="similarity">
    <text evidence="2">Belongs to the ABC transporter superfamily. ABCC family. Conjugate transporter (TC 3.A.1.208) subfamily.</text>
</comment>
<dbReference type="Pfam" id="PF00664">
    <property type="entry name" value="ABC_membrane"/>
    <property type="match status" value="1"/>
</dbReference>
<accession>A0A6G1HLJ4</accession>
<dbReference type="InterPro" id="IPR056227">
    <property type="entry name" value="TMD0_ABC"/>
</dbReference>
<dbReference type="FunFam" id="1.20.1560.10:FF:000066">
    <property type="entry name" value="ABC multidrug transporter (Eurofung)"/>
    <property type="match status" value="1"/>
</dbReference>
<feature type="domain" description="ABC transmembrane type-1" evidence="14">
    <location>
        <begin position="278"/>
        <end position="554"/>
    </location>
</feature>
<feature type="transmembrane region" description="Helical" evidence="12">
    <location>
        <begin position="965"/>
        <end position="986"/>
    </location>
</feature>
<evidence type="ECO:0000259" key="13">
    <source>
        <dbReference type="PROSITE" id="PS50893"/>
    </source>
</evidence>
<dbReference type="GO" id="GO:0005524">
    <property type="term" value="F:ATP binding"/>
    <property type="evidence" value="ECO:0007669"/>
    <property type="project" value="UniProtKB-KW"/>
</dbReference>
<dbReference type="InterPro" id="IPR003439">
    <property type="entry name" value="ABC_transporter-like_ATP-bd"/>
</dbReference>
<feature type="region of interest" description="Disordered" evidence="11">
    <location>
        <begin position="576"/>
        <end position="596"/>
    </location>
</feature>
<dbReference type="InterPro" id="IPR044746">
    <property type="entry name" value="ABCC_6TM_D1"/>
</dbReference>
<keyword evidence="16" id="KW-1185">Reference proteome</keyword>
<dbReference type="SUPFAM" id="SSF90123">
    <property type="entry name" value="ABC transporter transmembrane region"/>
    <property type="match status" value="2"/>
</dbReference>
<feature type="transmembrane region" description="Helical" evidence="12">
    <location>
        <begin position="1105"/>
        <end position="1125"/>
    </location>
</feature>
<dbReference type="InterPro" id="IPR044726">
    <property type="entry name" value="ABCC_6TM_D2"/>
</dbReference>
<evidence type="ECO:0000256" key="5">
    <source>
        <dbReference type="ARBA" id="ARBA00022692"/>
    </source>
</evidence>
<dbReference type="InterPro" id="IPR027417">
    <property type="entry name" value="P-loop_NTPase"/>
</dbReference>
<feature type="transmembrane region" description="Helical" evidence="12">
    <location>
        <begin position="97"/>
        <end position="121"/>
    </location>
</feature>
<organism evidence="15 16">
    <name type="scientific">Trichodelitschia bisporula</name>
    <dbReference type="NCBI Taxonomy" id="703511"/>
    <lineage>
        <taxon>Eukaryota</taxon>
        <taxon>Fungi</taxon>
        <taxon>Dikarya</taxon>
        <taxon>Ascomycota</taxon>
        <taxon>Pezizomycotina</taxon>
        <taxon>Dothideomycetes</taxon>
        <taxon>Dothideomycetes incertae sedis</taxon>
        <taxon>Phaeotrichales</taxon>
        <taxon>Phaeotrichaceae</taxon>
        <taxon>Trichodelitschia</taxon>
    </lineage>
</organism>
<evidence type="ECO:0000313" key="16">
    <source>
        <dbReference type="Proteomes" id="UP000799640"/>
    </source>
</evidence>
<feature type="transmembrane region" description="Helical" evidence="12">
    <location>
        <begin position="525"/>
        <end position="546"/>
    </location>
</feature>
<feature type="transmembrane region" description="Helical" evidence="12">
    <location>
        <begin position="490"/>
        <end position="513"/>
    </location>
</feature>
<dbReference type="PANTHER" id="PTHR24223:SF399">
    <property type="entry name" value="ABC TRANSPORTER ATNG"/>
    <property type="match status" value="1"/>
</dbReference>
<comment type="subcellular location">
    <subcellularLocation>
        <location evidence="1">Cell membrane</location>
        <topology evidence="1">Multi-pass membrane protein</topology>
    </subcellularLocation>
</comment>
<feature type="region of interest" description="Disordered" evidence="11">
    <location>
        <begin position="621"/>
        <end position="703"/>
    </location>
</feature>
<feature type="transmembrane region" description="Helical" evidence="12">
    <location>
        <begin position="1220"/>
        <end position="1239"/>
    </location>
</feature>
<name>A0A6G1HLJ4_9PEZI</name>
<keyword evidence="3" id="KW-0813">Transport</keyword>
<evidence type="ECO:0000256" key="2">
    <source>
        <dbReference type="ARBA" id="ARBA00009726"/>
    </source>
</evidence>
<proteinExistence type="inferred from homology"/>
<dbReference type="SUPFAM" id="SSF52540">
    <property type="entry name" value="P-loop containing nucleoside triphosphate hydrolases"/>
    <property type="match status" value="2"/>
</dbReference>
<dbReference type="SMART" id="SM00382">
    <property type="entry name" value="AAA"/>
    <property type="match status" value="2"/>
</dbReference>